<evidence type="ECO:0000313" key="3">
    <source>
        <dbReference type="Proteomes" id="UP001175271"/>
    </source>
</evidence>
<proteinExistence type="predicted"/>
<evidence type="ECO:0000313" key="2">
    <source>
        <dbReference type="EMBL" id="KAK0393476.1"/>
    </source>
</evidence>
<accession>A0AA39GUS3</accession>
<reference evidence="2" key="1">
    <citation type="submission" date="2023-06" db="EMBL/GenBank/DDBJ databases">
        <title>Genomic analysis of the entomopathogenic nematode Steinernema hermaphroditum.</title>
        <authorList>
            <person name="Schwarz E.M."/>
            <person name="Heppert J.K."/>
            <person name="Baniya A."/>
            <person name="Schwartz H.T."/>
            <person name="Tan C.-H."/>
            <person name="Antoshechkin I."/>
            <person name="Sternberg P.W."/>
            <person name="Goodrich-Blair H."/>
            <person name="Dillman A.R."/>
        </authorList>
    </citation>
    <scope>NUCLEOTIDE SEQUENCE</scope>
    <source>
        <strain evidence="2">PS9179</strain>
        <tissue evidence="2">Whole animal</tissue>
    </source>
</reference>
<dbReference type="AlphaFoldDB" id="A0AA39GUS3"/>
<gene>
    <name evidence="2" type="ORF">QR680_000231</name>
</gene>
<feature type="region of interest" description="Disordered" evidence="1">
    <location>
        <begin position="42"/>
        <end position="63"/>
    </location>
</feature>
<protein>
    <submittedName>
        <fullName evidence="2">Uncharacterized protein</fullName>
    </submittedName>
</protein>
<keyword evidence="3" id="KW-1185">Reference proteome</keyword>
<feature type="compositionally biased region" description="Basic and acidic residues" evidence="1">
    <location>
        <begin position="44"/>
        <end position="57"/>
    </location>
</feature>
<name>A0AA39GUS3_9BILA</name>
<sequence>MAAVDEVIPVMRDAWTSTHSNITQQLVVRHYTKPCCSKFITSDTTKRPKDHEGDTSSRRKKKKVKTPLDHHLLIPFNFQVLWTQTLLKPPGVSCSYFTALLHAKILFCVNYYYLVKICMSAVLQHLIYPEQTNCFLIKVMKDYPILWTEGEEADVPLRDIAFRAVLDRLRKECRREFWDDRCIRRTWALLRYHYIHNQHLMEEPYVRELSYLYGKVPKAPQVILAERVSEESNVLGLGDLIITRNEKLPPNTNAYQTEHMEVEKVQN</sequence>
<comment type="caution">
    <text evidence="2">The sequence shown here is derived from an EMBL/GenBank/DDBJ whole genome shotgun (WGS) entry which is preliminary data.</text>
</comment>
<evidence type="ECO:0000256" key="1">
    <source>
        <dbReference type="SAM" id="MobiDB-lite"/>
    </source>
</evidence>
<organism evidence="2 3">
    <name type="scientific">Steinernema hermaphroditum</name>
    <dbReference type="NCBI Taxonomy" id="289476"/>
    <lineage>
        <taxon>Eukaryota</taxon>
        <taxon>Metazoa</taxon>
        <taxon>Ecdysozoa</taxon>
        <taxon>Nematoda</taxon>
        <taxon>Chromadorea</taxon>
        <taxon>Rhabditida</taxon>
        <taxon>Tylenchina</taxon>
        <taxon>Panagrolaimomorpha</taxon>
        <taxon>Strongyloidoidea</taxon>
        <taxon>Steinernematidae</taxon>
        <taxon>Steinernema</taxon>
    </lineage>
</organism>
<dbReference type="EMBL" id="JAUCMV010000005">
    <property type="protein sequence ID" value="KAK0393476.1"/>
    <property type="molecule type" value="Genomic_DNA"/>
</dbReference>
<dbReference type="Proteomes" id="UP001175271">
    <property type="component" value="Unassembled WGS sequence"/>
</dbReference>